<name>A0ABP5F1H8_9ACTN</name>
<dbReference type="EMBL" id="BAAAQN010000003">
    <property type="protein sequence ID" value="GAA2014177.1"/>
    <property type="molecule type" value="Genomic_DNA"/>
</dbReference>
<organism evidence="1 2">
    <name type="scientific">Catenulispora yoronensis</name>
    <dbReference type="NCBI Taxonomy" id="450799"/>
    <lineage>
        <taxon>Bacteria</taxon>
        <taxon>Bacillati</taxon>
        <taxon>Actinomycetota</taxon>
        <taxon>Actinomycetes</taxon>
        <taxon>Catenulisporales</taxon>
        <taxon>Catenulisporaceae</taxon>
        <taxon>Catenulispora</taxon>
    </lineage>
</organism>
<dbReference type="RefSeq" id="WP_344663941.1">
    <property type="nucleotide sequence ID" value="NZ_BAAAQN010000003.1"/>
</dbReference>
<accession>A0ABP5F1H8</accession>
<reference evidence="2" key="1">
    <citation type="journal article" date="2019" name="Int. J. Syst. Evol. Microbiol.">
        <title>The Global Catalogue of Microorganisms (GCM) 10K type strain sequencing project: providing services to taxonomists for standard genome sequencing and annotation.</title>
        <authorList>
            <consortium name="The Broad Institute Genomics Platform"/>
            <consortium name="The Broad Institute Genome Sequencing Center for Infectious Disease"/>
            <person name="Wu L."/>
            <person name="Ma J."/>
        </authorList>
    </citation>
    <scope>NUCLEOTIDE SEQUENCE [LARGE SCALE GENOMIC DNA]</scope>
    <source>
        <strain evidence="2">JCM 16014</strain>
    </source>
</reference>
<dbReference type="Pfam" id="PF13540">
    <property type="entry name" value="RCC1_2"/>
    <property type="match status" value="6"/>
</dbReference>
<dbReference type="InterPro" id="IPR000408">
    <property type="entry name" value="Reg_chr_condens"/>
</dbReference>
<dbReference type="SUPFAM" id="SSF50985">
    <property type="entry name" value="RCC1/BLIP-II"/>
    <property type="match status" value="1"/>
</dbReference>
<dbReference type="Pfam" id="PF03995">
    <property type="entry name" value="Inhibitor_I36"/>
    <property type="match status" value="1"/>
</dbReference>
<dbReference type="PANTHER" id="PTHR45982">
    <property type="entry name" value="REGULATOR OF CHROMOSOME CONDENSATION"/>
    <property type="match status" value="1"/>
</dbReference>
<dbReference type="Gene3D" id="2.60.20.10">
    <property type="entry name" value="Crystallins"/>
    <property type="match status" value="1"/>
</dbReference>
<evidence type="ECO:0000313" key="1">
    <source>
        <dbReference type="EMBL" id="GAA2014177.1"/>
    </source>
</evidence>
<dbReference type="PANTHER" id="PTHR45982:SF1">
    <property type="entry name" value="REGULATOR OF CHROMOSOME CONDENSATION"/>
    <property type="match status" value="1"/>
</dbReference>
<dbReference type="PROSITE" id="PS50012">
    <property type="entry name" value="RCC1_3"/>
    <property type="match status" value="5"/>
</dbReference>
<evidence type="ECO:0000313" key="2">
    <source>
        <dbReference type="Proteomes" id="UP001500751"/>
    </source>
</evidence>
<dbReference type="Proteomes" id="UP001500751">
    <property type="component" value="Unassembled WGS sequence"/>
</dbReference>
<dbReference type="PROSITE" id="PS00626">
    <property type="entry name" value="RCC1_2"/>
    <property type="match status" value="4"/>
</dbReference>
<comment type="caution">
    <text evidence="1">The sequence shown here is derived from an EMBL/GenBank/DDBJ whole genome shotgun (WGS) entry which is preliminary data.</text>
</comment>
<keyword evidence="2" id="KW-1185">Reference proteome</keyword>
<dbReference type="Gene3D" id="2.130.10.30">
    <property type="entry name" value="Regulator of chromosome condensation 1/beta-lactamase-inhibitor protein II"/>
    <property type="match status" value="2"/>
</dbReference>
<protein>
    <submittedName>
        <fullName evidence="1">Uncharacterized protein</fullName>
    </submittedName>
</protein>
<dbReference type="InterPro" id="IPR051553">
    <property type="entry name" value="Ran_GTPase-activating"/>
</dbReference>
<gene>
    <name evidence="1" type="ORF">GCM10009839_06330</name>
</gene>
<sequence>MTDLRVPYLDDLRFQDLVDAAKRYLPQRVPAWTDHNVSDPGITLIEACAARVDQLGYRTDQVPDPVRAALLRLAGVVPSPPAGARVTLTFTLADAASPDRTVPADTEVTTRPGGPGPAVAFRTVADLTIPADKSSGTVDAVNVLSVHEDLGPATGSPALRLAPSRVPLTEAGPDGDRTARLTLTVVSPDGSAAVWQQVSTFAGTTGSDSCFVWDATSREVVFGPRTPYASGAQNHGAVPVAGARIVVDYRTSQGMLGNIPARTPLTWAHADTVAVSAAKAAAGGADAESVADAVARTVADLVPLQRAVTAEDYAQLLTRQIPALARVLTAPVPPTPVPGKPIDPADNGSLQVTVVPTPSGNPRAKLTEADLRLGPDTAKAVAAQVEAARLLCARVRVTEPDWTRFSVTATVRSWSSGDSPAAVRGRTAAAEALFAFFHPTLGGPDGTGWPFGRPIHAGDAYGVLAALPETIDVVELTVTDQAGYATTRLAPLPHGLPALQAANISFVTSDQDKYDRVPQGMWGLFDAADGRGKLLALFAGDTAGLDTGIGASAQSLVNATSWTLQAFSQPTKNMATKTVYPGTTANLVFGTNQKLSSATVYTSVPDGAFALSEHAGQTGKQWIFWSADRPIDLAQAGIGAGKSVSSVVNRTARTVDLRQDAAQTGPGQLFQPGAAGAVGDVTADLDNKLRWVTLLDGPRAGQYCLYGDAAFGGKQWVFDAGVPNLGGILGPGDSVGSVVNQTTDTIALFAQPGFMSGSAGLQPVPPGTRAAVRAPLAGTAASAQRRPPGSVFAWGTATSPLADIPSGLTDAVALAAGANHSLAVKADGSVVAWGANDNGQISVPPGLTARAVAAGAKHSLALGADSTVAAWGSNDDGQTAVPAGLTATAVAAGVKHSLALAADGTVVAWGAGTGAGGANAVPAGLSGVTAIAAGDQHSLALKADGSVVAWGANDSGQTTVPAGLKAIAVAAGAAHSLALKADGSVVGWGAGGPATAPTGLAAVAVAAGADRSTALTADGTVVAWGGGTGTGQPFAVLPVTGARSVAVALGPTQSLAISVTN</sequence>
<dbReference type="InterPro" id="IPR009091">
    <property type="entry name" value="RCC1/BLIP-II"/>
</dbReference>
<proteinExistence type="predicted"/>